<evidence type="ECO:0000256" key="9">
    <source>
        <dbReference type="ARBA" id="ARBA00023170"/>
    </source>
</evidence>
<dbReference type="PRINTS" id="PR00237">
    <property type="entry name" value="GPCRRHODOPSN"/>
</dbReference>
<keyword evidence="7 11" id="KW-0297">G-protein coupled receptor</keyword>
<evidence type="ECO:0000256" key="4">
    <source>
        <dbReference type="ARBA" id="ARBA00022692"/>
    </source>
</evidence>
<feature type="transmembrane region" description="Helical" evidence="12">
    <location>
        <begin position="140"/>
        <end position="158"/>
    </location>
</feature>
<proteinExistence type="inferred from homology"/>
<evidence type="ECO:0000259" key="13">
    <source>
        <dbReference type="PROSITE" id="PS50262"/>
    </source>
</evidence>
<reference evidence="14" key="1">
    <citation type="thesis" date="2020" institute="ProQuest LLC" country="789 East Eisenhower Parkway, Ann Arbor, MI, USA">
        <title>Comparative Genomics and Chromosome Evolution.</title>
        <authorList>
            <person name="Mudd A.B."/>
        </authorList>
    </citation>
    <scope>NUCLEOTIDE SEQUENCE</scope>
    <source>
        <strain evidence="14">Female2</strain>
        <tissue evidence="14">Blood</tissue>
    </source>
</reference>
<comment type="caution">
    <text evidence="14">The sequence shown here is derived from an EMBL/GenBank/DDBJ whole genome shotgun (WGS) entry which is preliminary data.</text>
</comment>
<dbReference type="InterPro" id="IPR000725">
    <property type="entry name" value="Olfact_rcpt"/>
</dbReference>
<accession>A0A8T2JXG4</accession>
<evidence type="ECO:0000313" key="14">
    <source>
        <dbReference type="EMBL" id="KAG8449935.1"/>
    </source>
</evidence>
<evidence type="ECO:0000256" key="5">
    <source>
        <dbReference type="ARBA" id="ARBA00022725"/>
    </source>
</evidence>
<keyword evidence="3 12" id="KW-0716">Sensory transduction</keyword>
<dbReference type="InterPro" id="IPR050516">
    <property type="entry name" value="Olfactory_GPCR"/>
</dbReference>
<feature type="transmembrane region" description="Helical" evidence="12">
    <location>
        <begin position="60"/>
        <end position="86"/>
    </location>
</feature>
<comment type="subcellular location">
    <subcellularLocation>
        <location evidence="1 12">Cell membrane</location>
        <topology evidence="1 12">Multi-pass membrane protein</topology>
    </subcellularLocation>
</comment>
<evidence type="ECO:0000256" key="3">
    <source>
        <dbReference type="ARBA" id="ARBA00022606"/>
    </source>
</evidence>
<name>A0A8T2JXG4_9PIPI</name>
<dbReference type="SUPFAM" id="SSF81321">
    <property type="entry name" value="Family A G protein-coupled receptor-like"/>
    <property type="match status" value="1"/>
</dbReference>
<evidence type="ECO:0000256" key="8">
    <source>
        <dbReference type="ARBA" id="ARBA00023136"/>
    </source>
</evidence>
<sequence length="314" mass="35570">MWHPNETFDNRFILLGLAEIPHQQALCVLILLNIYLLTLAGNILLITVVRINLNLQTPMYFFLTNLSVIDIGFSSTIVPKLLIITLAQDKSISFLGCACQMFFHIGLGSTECMILAVMAYDRYAAICKPLHYNSIMNKNFCICMASGSWIISFINSGFHVSLTFKLPFCKNRNINHFLCELPPILRLSCKDPWLNEIIVYAMASTYTICSFFLILISYVHIISTIVRIHSTKGRRKAFSTCTSHFSVVSVYYGTIMFMYLRPHSANSPNIDKAVSIIYTAVTPVLNPIIYSIRNKEVKLAIRKKVLVPIYKGSN</sequence>
<dbReference type="PROSITE" id="PS50262">
    <property type="entry name" value="G_PROTEIN_RECEP_F1_2"/>
    <property type="match status" value="1"/>
</dbReference>
<keyword evidence="9 11" id="KW-0675">Receptor</keyword>
<keyword evidence="15" id="KW-1185">Reference proteome</keyword>
<keyword evidence="2 12" id="KW-1003">Cell membrane</keyword>
<evidence type="ECO:0000256" key="10">
    <source>
        <dbReference type="ARBA" id="ARBA00023224"/>
    </source>
</evidence>
<evidence type="ECO:0000256" key="2">
    <source>
        <dbReference type="ARBA" id="ARBA00022475"/>
    </source>
</evidence>
<dbReference type="PRINTS" id="PR00245">
    <property type="entry name" value="OLFACTORYR"/>
</dbReference>
<evidence type="ECO:0000256" key="11">
    <source>
        <dbReference type="RuleBase" id="RU000688"/>
    </source>
</evidence>
<keyword evidence="8 12" id="KW-0472">Membrane</keyword>
<dbReference type="FunFam" id="1.20.1070.10:FF:000001">
    <property type="entry name" value="Olfactory receptor"/>
    <property type="match status" value="1"/>
</dbReference>
<keyword evidence="4 11" id="KW-0812">Transmembrane</keyword>
<feature type="domain" description="G-protein coupled receptors family 1 profile" evidence="13">
    <location>
        <begin position="41"/>
        <end position="290"/>
    </location>
</feature>
<comment type="similarity">
    <text evidence="11">Belongs to the G-protein coupled receptor 1 family.</text>
</comment>
<evidence type="ECO:0000256" key="7">
    <source>
        <dbReference type="ARBA" id="ARBA00023040"/>
    </source>
</evidence>
<gene>
    <name evidence="14" type="ORF">GDO86_016568</name>
</gene>
<keyword evidence="6 12" id="KW-1133">Transmembrane helix</keyword>
<evidence type="ECO:0000256" key="1">
    <source>
        <dbReference type="ARBA" id="ARBA00004651"/>
    </source>
</evidence>
<dbReference type="Pfam" id="PF13853">
    <property type="entry name" value="7tm_4"/>
    <property type="match status" value="1"/>
</dbReference>
<dbReference type="CDD" id="cd13954">
    <property type="entry name" value="7tmA_OR"/>
    <property type="match status" value="1"/>
</dbReference>
<feature type="transmembrane region" description="Helical" evidence="12">
    <location>
        <begin position="20"/>
        <end position="48"/>
    </location>
</feature>
<dbReference type="PROSITE" id="PS00237">
    <property type="entry name" value="G_PROTEIN_RECEP_F1_1"/>
    <property type="match status" value="1"/>
</dbReference>
<protein>
    <recommendedName>
        <fullName evidence="12">Olfactory receptor</fullName>
    </recommendedName>
</protein>
<keyword evidence="5 12" id="KW-0552">Olfaction</keyword>
<organism evidence="14 15">
    <name type="scientific">Hymenochirus boettgeri</name>
    <name type="common">Congo dwarf clawed frog</name>
    <dbReference type="NCBI Taxonomy" id="247094"/>
    <lineage>
        <taxon>Eukaryota</taxon>
        <taxon>Metazoa</taxon>
        <taxon>Chordata</taxon>
        <taxon>Craniata</taxon>
        <taxon>Vertebrata</taxon>
        <taxon>Euteleostomi</taxon>
        <taxon>Amphibia</taxon>
        <taxon>Batrachia</taxon>
        <taxon>Anura</taxon>
        <taxon>Pipoidea</taxon>
        <taxon>Pipidae</taxon>
        <taxon>Pipinae</taxon>
        <taxon>Hymenochirus</taxon>
    </lineage>
</organism>
<evidence type="ECO:0000313" key="15">
    <source>
        <dbReference type="Proteomes" id="UP000812440"/>
    </source>
</evidence>
<feature type="transmembrane region" description="Helical" evidence="12">
    <location>
        <begin position="273"/>
        <end position="292"/>
    </location>
</feature>
<evidence type="ECO:0000256" key="12">
    <source>
        <dbReference type="RuleBase" id="RU363047"/>
    </source>
</evidence>
<dbReference type="InterPro" id="IPR000276">
    <property type="entry name" value="GPCR_Rhodpsn"/>
</dbReference>
<dbReference type="Proteomes" id="UP000812440">
    <property type="component" value="Chromosome 8_10"/>
</dbReference>
<evidence type="ECO:0000256" key="6">
    <source>
        <dbReference type="ARBA" id="ARBA00022989"/>
    </source>
</evidence>
<dbReference type="GO" id="GO:0004984">
    <property type="term" value="F:olfactory receptor activity"/>
    <property type="evidence" value="ECO:0007669"/>
    <property type="project" value="InterPro"/>
</dbReference>
<feature type="transmembrane region" description="Helical" evidence="12">
    <location>
        <begin position="242"/>
        <end position="261"/>
    </location>
</feature>
<dbReference type="PANTHER" id="PTHR26452">
    <property type="entry name" value="OLFACTORY RECEPTOR"/>
    <property type="match status" value="1"/>
</dbReference>
<dbReference type="EMBL" id="JAACNH010000003">
    <property type="protein sequence ID" value="KAG8449935.1"/>
    <property type="molecule type" value="Genomic_DNA"/>
</dbReference>
<feature type="transmembrane region" description="Helical" evidence="12">
    <location>
        <begin position="197"/>
        <end position="221"/>
    </location>
</feature>
<dbReference type="InterPro" id="IPR017452">
    <property type="entry name" value="GPCR_Rhodpsn_7TM"/>
</dbReference>
<dbReference type="AlphaFoldDB" id="A0A8T2JXG4"/>
<feature type="transmembrane region" description="Helical" evidence="12">
    <location>
        <begin position="92"/>
        <end position="120"/>
    </location>
</feature>
<dbReference type="OrthoDB" id="6147321at2759"/>
<dbReference type="Gene3D" id="1.20.1070.10">
    <property type="entry name" value="Rhodopsin 7-helix transmembrane proteins"/>
    <property type="match status" value="1"/>
</dbReference>
<keyword evidence="10 11" id="KW-0807">Transducer</keyword>
<dbReference type="GO" id="GO:0005886">
    <property type="term" value="C:plasma membrane"/>
    <property type="evidence" value="ECO:0007669"/>
    <property type="project" value="UniProtKB-SubCell"/>
</dbReference>
<dbReference type="GO" id="GO:0004930">
    <property type="term" value="F:G protein-coupled receptor activity"/>
    <property type="evidence" value="ECO:0007669"/>
    <property type="project" value="UniProtKB-KW"/>
</dbReference>